<evidence type="ECO:0000256" key="2">
    <source>
        <dbReference type="SAM" id="Phobius"/>
    </source>
</evidence>
<comment type="caution">
    <text evidence="3">The sequence shown here is derived from an EMBL/GenBank/DDBJ whole genome shotgun (WGS) entry which is preliminary data.</text>
</comment>
<feature type="compositionally biased region" description="Acidic residues" evidence="1">
    <location>
        <begin position="1"/>
        <end position="10"/>
    </location>
</feature>
<keyword evidence="2" id="KW-1133">Transmembrane helix</keyword>
<accession>A0ABV8VAR7</accession>
<organism evidence="3 4">
    <name type="scientific">Nocardia halotolerans</name>
    <dbReference type="NCBI Taxonomy" id="1755878"/>
    <lineage>
        <taxon>Bacteria</taxon>
        <taxon>Bacillati</taxon>
        <taxon>Actinomycetota</taxon>
        <taxon>Actinomycetes</taxon>
        <taxon>Mycobacteriales</taxon>
        <taxon>Nocardiaceae</taxon>
        <taxon>Nocardia</taxon>
    </lineage>
</organism>
<dbReference type="RefSeq" id="WP_378555488.1">
    <property type="nucleotide sequence ID" value="NZ_JBHSDL010000002.1"/>
</dbReference>
<dbReference type="EMBL" id="JBHSDL010000002">
    <property type="protein sequence ID" value="MFC4372973.1"/>
    <property type="molecule type" value="Genomic_DNA"/>
</dbReference>
<dbReference type="Pfam" id="PF20088">
    <property type="entry name" value="DUF6480"/>
    <property type="match status" value="1"/>
</dbReference>
<keyword evidence="4" id="KW-1185">Reference proteome</keyword>
<proteinExistence type="predicted"/>
<protein>
    <submittedName>
        <fullName evidence="3">DUF6480 family protein</fullName>
    </submittedName>
</protein>
<evidence type="ECO:0000313" key="4">
    <source>
        <dbReference type="Proteomes" id="UP001595844"/>
    </source>
</evidence>
<gene>
    <name evidence="3" type="ORF">ACFO5K_02565</name>
</gene>
<dbReference type="Proteomes" id="UP001595844">
    <property type="component" value="Unassembled WGS sequence"/>
</dbReference>
<feature type="region of interest" description="Disordered" evidence="1">
    <location>
        <begin position="1"/>
        <end position="51"/>
    </location>
</feature>
<feature type="transmembrane region" description="Helical" evidence="2">
    <location>
        <begin position="55"/>
        <end position="78"/>
    </location>
</feature>
<reference evidence="4" key="1">
    <citation type="journal article" date="2019" name="Int. J. Syst. Evol. Microbiol.">
        <title>The Global Catalogue of Microorganisms (GCM) 10K type strain sequencing project: providing services to taxonomists for standard genome sequencing and annotation.</title>
        <authorList>
            <consortium name="The Broad Institute Genomics Platform"/>
            <consortium name="The Broad Institute Genome Sequencing Center for Infectious Disease"/>
            <person name="Wu L."/>
            <person name="Ma J."/>
        </authorList>
    </citation>
    <scope>NUCLEOTIDE SEQUENCE [LARGE SCALE GENOMIC DNA]</scope>
    <source>
        <strain evidence="4">IBRC-M 10490</strain>
    </source>
</reference>
<name>A0ABV8VAR7_9NOCA</name>
<evidence type="ECO:0000256" key="1">
    <source>
        <dbReference type="SAM" id="MobiDB-lite"/>
    </source>
</evidence>
<dbReference type="InterPro" id="IPR045512">
    <property type="entry name" value="DUF6480"/>
</dbReference>
<keyword evidence="2" id="KW-0812">Transmembrane</keyword>
<sequence length="79" mass="7944">MASTADDPDPDPARTPDLDPGGGVPPGSTPPESAQTSGLSAPEPRTRHHFPPTGVAAVIVTVLIVAMFLAAAVAMLFAL</sequence>
<evidence type="ECO:0000313" key="3">
    <source>
        <dbReference type="EMBL" id="MFC4372973.1"/>
    </source>
</evidence>
<keyword evidence="2" id="KW-0472">Membrane</keyword>